<protein>
    <submittedName>
        <fullName evidence="1">Uncharacterized protein</fullName>
    </submittedName>
</protein>
<gene>
    <name evidence="1" type="ORF">EDM58_21900</name>
</gene>
<dbReference type="EMBL" id="RHHT01000062">
    <property type="protein sequence ID" value="RNB72161.1"/>
    <property type="molecule type" value="Genomic_DNA"/>
</dbReference>
<accession>A0A3M8C9F4</accession>
<dbReference type="RefSeq" id="WP_122915226.1">
    <property type="nucleotide sequence ID" value="NZ_RHHT01000062.1"/>
</dbReference>
<reference evidence="1 2" key="1">
    <citation type="submission" date="2018-10" db="EMBL/GenBank/DDBJ databases">
        <title>Phylogenomics of Brevibacillus.</title>
        <authorList>
            <person name="Dunlap C."/>
        </authorList>
    </citation>
    <scope>NUCLEOTIDE SEQUENCE [LARGE SCALE GENOMIC DNA]</scope>
    <source>
        <strain evidence="1 2">JCM 15085</strain>
    </source>
</reference>
<comment type="caution">
    <text evidence="1">The sequence shown here is derived from an EMBL/GenBank/DDBJ whole genome shotgun (WGS) entry which is preliminary data.</text>
</comment>
<proteinExistence type="predicted"/>
<name>A0A3M8C9F4_9BACL</name>
<dbReference type="Proteomes" id="UP000281915">
    <property type="component" value="Unassembled WGS sequence"/>
</dbReference>
<sequence>MITIREYVEWKMGRKQSMELLEMIYQEAKRGIRSKKSSIREIKKKRPSERFSQEELRRMMGDVGPRRFLKDVASRRK</sequence>
<evidence type="ECO:0000313" key="2">
    <source>
        <dbReference type="Proteomes" id="UP000281915"/>
    </source>
</evidence>
<dbReference type="AlphaFoldDB" id="A0A3M8C9F4"/>
<organism evidence="1 2">
    <name type="scientific">Brevibacillus panacihumi</name>
    <dbReference type="NCBI Taxonomy" id="497735"/>
    <lineage>
        <taxon>Bacteria</taxon>
        <taxon>Bacillati</taxon>
        <taxon>Bacillota</taxon>
        <taxon>Bacilli</taxon>
        <taxon>Bacillales</taxon>
        <taxon>Paenibacillaceae</taxon>
        <taxon>Brevibacillus</taxon>
    </lineage>
</organism>
<evidence type="ECO:0000313" key="1">
    <source>
        <dbReference type="EMBL" id="RNB72161.1"/>
    </source>
</evidence>